<keyword evidence="1" id="KW-0812">Transmembrane</keyword>
<sequence>MEVLISFEGIAVYCAALIFSAFFTYIRFTQRITPLITELKQATLEINKSERDKEAFPARYYEFKEWMEETTYLKDSWREFEETLLLPGSDYDDDKEIILNTRPTGTFFNQRNILRHKVNMRFYNTFPNILTGIGILGTFIGLVVGIYLAAPGLDSEEIKDAKKALSFLLDGASLAFITSICGLGTSLVFSWLEKMRIHDFDKACFILVSGIDARVEYFSAERLANKALQESKRQTYSMEAFADDLAVSMAGVIEKNVSQPMIQAINDLKDSQQATSDETLERLIREFSESISGAAGDEMKAFATTIETMNKALSDQVTSLSEGQQAMQDTSKKAVEEMMTAMADGSSKMKEEVNIAVTDLIAGVKNSVDLVTDKLLSAAEQSATQMEKATANFDSALDKLSTAVNEIGDIEVATQKLLDGLNQALSGTNVAIESVSRIGEHLSATSTKMESTADKILQSTDKVLDASDQVDLIVNNLKSMNSDIKTLWESYHDRFDGVDKSVATLFEKLQEGLANYAQSTNDYVLGLDRHAAKVVQELASATKELTDTVEVIGDSMEEQRALLARKVIMQDKVNEALA</sequence>
<evidence type="ECO:0008006" key="4">
    <source>
        <dbReference type="Google" id="ProtNLM"/>
    </source>
</evidence>
<evidence type="ECO:0000256" key="1">
    <source>
        <dbReference type="SAM" id="Phobius"/>
    </source>
</evidence>
<feature type="transmembrane region" description="Helical" evidence="1">
    <location>
        <begin position="168"/>
        <end position="192"/>
    </location>
</feature>
<dbReference type="AlphaFoldDB" id="A0A1I2QRS0"/>
<evidence type="ECO:0000313" key="2">
    <source>
        <dbReference type="EMBL" id="SFG29969.1"/>
    </source>
</evidence>
<keyword evidence="3" id="KW-1185">Reference proteome</keyword>
<feature type="transmembrane region" description="Helical" evidence="1">
    <location>
        <begin position="6"/>
        <end position="26"/>
    </location>
</feature>
<gene>
    <name evidence="2" type="ORF">SAMN05216175_10556</name>
</gene>
<dbReference type="NCBIfam" id="NF033915">
    <property type="entry name" value="antiphage_ZorA_2"/>
    <property type="match status" value="1"/>
</dbReference>
<accession>A0A1I2QRS0</accession>
<feature type="transmembrane region" description="Helical" evidence="1">
    <location>
        <begin position="125"/>
        <end position="148"/>
    </location>
</feature>
<dbReference type="STRING" id="1045558.SAMN05216175_10556"/>
<dbReference type="OrthoDB" id="5901855at2"/>
<keyword evidence="1" id="KW-0472">Membrane</keyword>
<organism evidence="2 3">
    <name type="scientific">Neptunomonas qingdaonensis</name>
    <dbReference type="NCBI Taxonomy" id="1045558"/>
    <lineage>
        <taxon>Bacteria</taxon>
        <taxon>Pseudomonadati</taxon>
        <taxon>Pseudomonadota</taxon>
        <taxon>Gammaproteobacteria</taxon>
        <taxon>Oceanospirillales</taxon>
        <taxon>Oceanospirillaceae</taxon>
        <taxon>Neptunomonas</taxon>
    </lineage>
</organism>
<keyword evidence="1" id="KW-1133">Transmembrane helix</keyword>
<protein>
    <recommendedName>
        <fullName evidence="4">Methyl-accepting chemotaxis protein</fullName>
    </recommendedName>
</protein>
<dbReference type="Gene3D" id="1.10.287.950">
    <property type="entry name" value="Methyl-accepting chemotaxis protein"/>
    <property type="match status" value="1"/>
</dbReference>
<name>A0A1I2QRS0_9GAMM</name>
<reference evidence="3" key="1">
    <citation type="submission" date="2016-10" db="EMBL/GenBank/DDBJ databases">
        <authorList>
            <person name="Varghese N."/>
            <person name="Submissions S."/>
        </authorList>
    </citation>
    <scope>NUCLEOTIDE SEQUENCE [LARGE SCALE GENOMIC DNA]</scope>
    <source>
        <strain evidence="3">CGMCC 1.10971</strain>
    </source>
</reference>
<dbReference type="EMBL" id="FOOU01000005">
    <property type="protein sequence ID" value="SFG29969.1"/>
    <property type="molecule type" value="Genomic_DNA"/>
</dbReference>
<dbReference type="Proteomes" id="UP000198623">
    <property type="component" value="Unassembled WGS sequence"/>
</dbReference>
<evidence type="ECO:0000313" key="3">
    <source>
        <dbReference type="Proteomes" id="UP000198623"/>
    </source>
</evidence>
<dbReference type="RefSeq" id="WP_090726952.1">
    <property type="nucleotide sequence ID" value="NZ_FOOU01000005.1"/>
</dbReference>
<proteinExistence type="predicted"/>